<dbReference type="Proteomes" id="UP001365128">
    <property type="component" value="Unassembled WGS sequence"/>
</dbReference>
<feature type="domain" description="Amidohydrolase-related" evidence="9">
    <location>
        <begin position="391"/>
        <end position="501"/>
    </location>
</feature>
<evidence type="ECO:0000256" key="1">
    <source>
        <dbReference type="ARBA" id="ARBA00004984"/>
    </source>
</evidence>
<protein>
    <recommendedName>
        <fullName evidence="3 7">Guanine deaminase</fullName>
        <shortName evidence="7">Guanase</shortName>
        <ecNumber evidence="3 7">3.5.4.3</ecNumber>
    </recommendedName>
    <alternativeName>
        <fullName evidence="7">Guanine aminohydrolase</fullName>
    </alternativeName>
</protein>
<comment type="pathway">
    <text evidence="1 7">Purine metabolism; guanine degradation; xanthine from guanine: step 1/1.</text>
</comment>
<evidence type="ECO:0000256" key="7">
    <source>
        <dbReference type="RuleBase" id="RU366009"/>
    </source>
</evidence>
<keyword evidence="11" id="KW-1185">Reference proteome</keyword>
<dbReference type="InterPro" id="IPR032466">
    <property type="entry name" value="Metal_Hydrolase"/>
</dbReference>
<dbReference type="PANTHER" id="PTHR11271">
    <property type="entry name" value="GUANINE DEAMINASE"/>
    <property type="match status" value="1"/>
</dbReference>
<keyword evidence="5 7" id="KW-0378">Hydrolase</keyword>
<name>A0ABR1LR23_9PEZI</name>
<comment type="cofactor">
    <cofactor evidence="7">
        <name>Zn(2+)</name>
        <dbReference type="ChEBI" id="CHEBI:29105"/>
    </cofactor>
    <text evidence="7">Binds 1 zinc ion per subunit.</text>
</comment>
<feature type="domain" description="Amidohydrolase-related" evidence="9">
    <location>
        <begin position="75"/>
        <end position="356"/>
    </location>
</feature>
<evidence type="ECO:0000256" key="6">
    <source>
        <dbReference type="ARBA" id="ARBA00022833"/>
    </source>
</evidence>
<dbReference type="InterPro" id="IPR006680">
    <property type="entry name" value="Amidohydro-rel"/>
</dbReference>
<accession>A0ABR1LR23</accession>
<evidence type="ECO:0000256" key="3">
    <source>
        <dbReference type="ARBA" id="ARBA00012781"/>
    </source>
</evidence>
<evidence type="ECO:0000256" key="5">
    <source>
        <dbReference type="ARBA" id="ARBA00022801"/>
    </source>
</evidence>
<dbReference type="Pfam" id="PF01979">
    <property type="entry name" value="Amidohydro_1"/>
    <property type="match status" value="2"/>
</dbReference>
<evidence type="ECO:0000313" key="11">
    <source>
        <dbReference type="Proteomes" id="UP001365128"/>
    </source>
</evidence>
<proteinExistence type="inferred from homology"/>
<dbReference type="InterPro" id="IPR051607">
    <property type="entry name" value="Metallo-dep_hydrolases"/>
</dbReference>
<dbReference type="InterPro" id="IPR014311">
    <property type="entry name" value="Guanine_deaminase"/>
</dbReference>
<dbReference type="EC" id="3.5.4.3" evidence="3 7"/>
<evidence type="ECO:0000259" key="9">
    <source>
        <dbReference type="Pfam" id="PF01979"/>
    </source>
</evidence>
<dbReference type="SUPFAM" id="SSF51338">
    <property type="entry name" value="Composite domain of metallo-dependent hydrolases"/>
    <property type="match status" value="1"/>
</dbReference>
<keyword evidence="4 7" id="KW-0479">Metal-binding</keyword>
<dbReference type="Gene3D" id="2.30.40.10">
    <property type="entry name" value="Urease, subunit C, domain 1"/>
    <property type="match status" value="1"/>
</dbReference>
<dbReference type="Gene3D" id="3.20.20.140">
    <property type="entry name" value="Metal-dependent hydrolases"/>
    <property type="match status" value="1"/>
</dbReference>
<keyword evidence="6 7" id="KW-0862">Zinc</keyword>
<evidence type="ECO:0000256" key="4">
    <source>
        <dbReference type="ARBA" id="ARBA00022723"/>
    </source>
</evidence>
<sequence length="509" mass="55092">MGDREVQKTVYVGTFVQSKSLQELDICEKGAVGVDENGRIAFTARSVDHLETVLKEHEGWSGAKVIKGQENGFFFPGFIDTHIHAPQYPNAGIFGKSTLLDWLNTYTFPTETSFSSLSKARLIYNRVVRRTLSHGTTTAAYYATIHVASTNLLASICLSNGQRAFIGRVCMDADLSPPTYRDASAADSIASTLAVINHIRQLDPHGTLIAPIITPRFAPSCTAHALSLLGELQREHNILAQTHISENPSEVALVASLFPDAPSYAAVYDAAGLLNPRTILAHAVHMTPDETALVRDRGAKVSHCPVSNSALTSGVAPVRALLDHGIDVGLGTDVSGGYSPSVLEAARQTVLVSRLRSVIVAADREREQREKKREEEEKAGEGETDGKDDAEHAKLSTEEALYLATRGGAQVVGLADRIGAFEVGMEWDAQMIGLGPLVGGENPGQDGIEYTETVDAESAEKVEASPVDIFGWETWAERVDKWVFNGDDRNTLAVWVKGRLVHKREGVKV</sequence>
<evidence type="ECO:0000256" key="2">
    <source>
        <dbReference type="ARBA" id="ARBA00006745"/>
    </source>
</evidence>
<dbReference type="PANTHER" id="PTHR11271:SF6">
    <property type="entry name" value="GUANINE DEAMINASE"/>
    <property type="match status" value="1"/>
</dbReference>
<reference evidence="10 11" key="1">
    <citation type="submission" date="2024-04" db="EMBL/GenBank/DDBJ databases">
        <title>Phyllosticta paracitricarpa is synonymous to the EU quarantine fungus P. citricarpa based on phylogenomic analyses.</title>
        <authorList>
            <consortium name="Lawrence Berkeley National Laboratory"/>
            <person name="Van Ingen-Buijs V.A."/>
            <person name="Van Westerhoven A.C."/>
            <person name="Haridas S."/>
            <person name="Skiadas P."/>
            <person name="Martin F."/>
            <person name="Groenewald J.Z."/>
            <person name="Crous P.W."/>
            <person name="Seidl M.F."/>
        </authorList>
    </citation>
    <scope>NUCLEOTIDE SEQUENCE [LARGE SCALE GENOMIC DNA]</scope>
    <source>
        <strain evidence="10 11">CBS 122670</strain>
    </source>
</reference>
<dbReference type="NCBIfam" id="TIGR02967">
    <property type="entry name" value="guan_deamin"/>
    <property type="match status" value="1"/>
</dbReference>
<evidence type="ECO:0000313" key="10">
    <source>
        <dbReference type="EMBL" id="KAK7537641.1"/>
    </source>
</evidence>
<comment type="function">
    <text evidence="7">Catalyzes the hydrolytic deamination of guanine, producing xanthine and ammonia.</text>
</comment>
<evidence type="ECO:0000256" key="8">
    <source>
        <dbReference type="SAM" id="MobiDB-lite"/>
    </source>
</evidence>
<dbReference type="InterPro" id="IPR011059">
    <property type="entry name" value="Metal-dep_hydrolase_composite"/>
</dbReference>
<organism evidence="10 11">
    <name type="scientific">Phyllosticta citricarpa</name>
    <dbReference type="NCBI Taxonomy" id="55181"/>
    <lineage>
        <taxon>Eukaryota</taxon>
        <taxon>Fungi</taxon>
        <taxon>Dikarya</taxon>
        <taxon>Ascomycota</taxon>
        <taxon>Pezizomycotina</taxon>
        <taxon>Dothideomycetes</taxon>
        <taxon>Dothideomycetes incertae sedis</taxon>
        <taxon>Botryosphaeriales</taxon>
        <taxon>Phyllostictaceae</taxon>
        <taxon>Phyllosticta</taxon>
    </lineage>
</organism>
<gene>
    <name evidence="10" type="ORF">IWX46DRAFT_254002</name>
</gene>
<comment type="similarity">
    <text evidence="2 7">Belongs to the metallo-dependent hydrolases superfamily. ATZ/TRZ family.</text>
</comment>
<feature type="region of interest" description="Disordered" evidence="8">
    <location>
        <begin position="364"/>
        <end position="392"/>
    </location>
</feature>
<dbReference type="SUPFAM" id="SSF51556">
    <property type="entry name" value="Metallo-dependent hydrolases"/>
    <property type="match status" value="1"/>
</dbReference>
<comment type="catalytic activity">
    <reaction evidence="7">
        <text>guanine + H2O + H(+) = xanthine + NH4(+)</text>
        <dbReference type="Rhea" id="RHEA:14665"/>
        <dbReference type="ChEBI" id="CHEBI:15377"/>
        <dbReference type="ChEBI" id="CHEBI:15378"/>
        <dbReference type="ChEBI" id="CHEBI:16235"/>
        <dbReference type="ChEBI" id="CHEBI:17712"/>
        <dbReference type="ChEBI" id="CHEBI:28938"/>
        <dbReference type="EC" id="3.5.4.3"/>
    </reaction>
</comment>
<comment type="caution">
    <text evidence="10">The sequence shown here is derived from an EMBL/GenBank/DDBJ whole genome shotgun (WGS) entry which is preliminary data.</text>
</comment>
<dbReference type="EMBL" id="JBBPDW010000034">
    <property type="protein sequence ID" value="KAK7537641.1"/>
    <property type="molecule type" value="Genomic_DNA"/>
</dbReference>